<proteinExistence type="predicted"/>
<evidence type="ECO:0000313" key="3">
    <source>
        <dbReference type="Proteomes" id="UP000239388"/>
    </source>
</evidence>
<dbReference type="Proteomes" id="UP000239388">
    <property type="component" value="Unassembled WGS sequence"/>
</dbReference>
<accession>A0A2S8FSF1</accession>
<organism evidence="2 3">
    <name type="scientific">Blastopirellula marina</name>
    <dbReference type="NCBI Taxonomy" id="124"/>
    <lineage>
        <taxon>Bacteria</taxon>
        <taxon>Pseudomonadati</taxon>
        <taxon>Planctomycetota</taxon>
        <taxon>Planctomycetia</taxon>
        <taxon>Pirellulales</taxon>
        <taxon>Pirellulaceae</taxon>
        <taxon>Blastopirellula</taxon>
    </lineage>
</organism>
<reference evidence="2 3" key="1">
    <citation type="submission" date="2018-02" db="EMBL/GenBank/DDBJ databases">
        <title>Comparative genomes isolates from brazilian mangrove.</title>
        <authorList>
            <person name="Araujo J.E."/>
            <person name="Taketani R.G."/>
            <person name="Silva M.C.P."/>
            <person name="Loureco M.V."/>
            <person name="Andreote F.D."/>
        </authorList>
    </citation>
    <scope>NUCLEOTIDE SEQUENCE [LARGE SCALE GENOMIC DNA]</scope>
    <source>
        <strain evidence="2 3">NAP PRIS-MGV</strain>
    </source>
</reference>
<protein>
    <submittedName>
        <fullName evidence="2">Uncharacterized protein</fullName>
    </submittedName>
</protein>
<evidence type="ECO:0000256" key="1">
    <source>
        <dbReference type="SAM" id="MobiDB-lite"/>
    </source>
</evidence>
<name>A0A2S8FSF1_9BACT</name>
<dbReference type="AlphaFoldDB" id="A0A2S8FSF1"/>
<dbReference type="EMBL" id="PUIB01000016">
    <property type="protein sequence ID" value="PQO35103.1"/>
    <property type="molecule type" value="Genomic_DNA"/>
</dbReference>
<feature type="region of interest" description="Disordered" evidence="1">
    <location>
        <begin position="58"/>
        <end position="91"/>
    </location>
</feature>
<sequence>MSVDKAHGFVVDCGVVCALVGGREVGRLDRLGEIDCPQVVRGKKCAVLSTAAVERNTEAVRSGHAKGLPSLPSERFGGGEKKVRSPVHSRR</sequence>
<gene>
    <name evidence="2" type="ORF">C5Y98_14205</name>
</gene>
<evidence type="ECO:0000313" key="2">
    <source>
        <dbReference type="EMBL" id="PQO35103.1"/>
    </source>
</evidence>
<comment type="caution">
    <text evidence="2">The sequence shown here is derived from an EMBL/GenBank/DDBJ whole genome shotgun (WGS) entry which is preliminary data.</text>
</comment>